<keyword evidence="1" id="KW-0812">Transmembrane</keyword>
<reference evidence="2" key="1">
    <citation type="submission" date="2021-03" db="EMBL/GenBank/DDBJ databases">
        <title>Microbacterium sp. nov., a novel actinobacterium isolated from cow dung.</title>
        <authorList>
            <person name="Zhang L."/>
        </authorList>
    </citation>
    <scope>NUCLEOTIDE SEQUENCE</scope>
    <source>
        <strain evidence="2">NEAU-LLB</strain>
    </source>
</reference>
<dbReference type="Proteomes" id="UP000680132">
    <property type="component" value="Unassembled WGS sequence"/>
</dbReference>
<dbReference type="EMBL" id="JAGFOA010000001">
    <property type="protein sequence ID" value="MBO3662167.1"/>
    <property type="molecule type" value="Genomic_DNA"/>
</dbReference>
<proteinExistence type="predicted"/>
<sequence>MTDQDPRAAAPGKRWGWIVLALVAGLLVLLLTGLHHGVCNDSSDPALSSCESGPVLGVAGTWLAWIAYALFLGFCAWRVARRR</sequence>
<accession>A0A939QFW9</accession>
<protein>
    <submittedName>
        <fullName evidence="2">Uncharacterized protein</fullName>
    </submittedName>
</protein>
<gene>
    <name evidence="2" type="ORF">J5V96_01420</name>
</gene>
<comment type="caution">
    <text evidence="2">The sequence shown here is derived from an EMBL/GenBank/DDBJ whole genome shotgun (WGS) entry which is preliminary data.</text>
</comment>
<organism evidence="2 3">
    <name type="scientific">Microbacterium stercoris</name>
    <dbReference type="NCBI Taxonomy" id="2820289"/>
    <lineage>
        <taxon>Bacteria</taxon>
        <taxon>Bacillati</taxon>
        <taxon>Actinomycetota</taxon>
        <taxon>Actinomycetes</taxon>
        <taxon>Micrococcales</taxon>
        <taxon>Microbacteriaceae</taxon>
        <taxon>Microbacterium</taxon>
    </lineage>
</organism>
<keyword evidence="3" id="KW-1185">Reference proteome</keyword>
<feature type="transmembrane region" description="Helical" evidence="1">
    <location>
        <begin position="55"/>
        <end position="77"/>
    </location>
</feature>
<keyword evidence="1" id="KW-1133">Transmembrane helix</keyword>
<evidence type="ECO:0000313" key="2">
    <source>
        <dbReference type="EMBL" id="MBO3662167.1"/>
    </source>
</evidence>
<evidence type="ECO:0000256" key="1">
    <source>
        <dbReference type="SAM" id="Phobius"/>
    </source>
</evidence>
<dbReference type="RefSeq" id="WP_208499829.1">
    <property type="nucleotide sequence ID" value="NZ_JAGFOA010000001.1"/>
</dbReference>
<feature type="transmembrane region" description="Helical" evidence="1">
    <location>
        <begin position="15"/>
        <end position="35"/>
    </location>
</feature>
<evidence type="ECO:0000313" key="3">
    <source>
        <dbReference type="Proteomes" id="UP000680132"/>
    </source>
</evidence>
<dbReference type="AlphaFoldDB" id="A0A939QFW9"/>
<name>A0A939QFW9_9MICO</name>
<keyword evidence="1" id="KW-0472">Membrane</keyword>